<organism evidence="1 2">
    <name type="scientific">Eumeta variegata</name>
    <name type="common">Bagworm moth</name>
    <name type="synonym">Eumeta japonica</name>
    <dbReference type="NCBI Taxonomy" id="151549"/>
    <lineage>
        <taxon>Eukaryota</taxon>
        <taxon>Metazoa</taxon>
        <taxon>Ecdysozoa</taxon>
        <taxon>Arthropoda</taxon>
        <taxon>Hexapoda</taxon>
        <taxon>Insecta</taxon>
        <taxon>Pterygota</taxon>
        <taxon>Neoptera</taxon>
        <taxon>Endopterygota</taxon>
        <taxon>Lepidoptera</taxon>
        <taxon>Glossata</taxon>
        <taxon>Ditrysia</taxon>
        <taxon>Tineoidea</taxon>
        <taxon>Psychidae</taxon>
        <taxon>Oiketicinae</taxon>
        <taxon>Eumeta</taxon>
    </lineage>
</organism>
<dbReference type="PANTHER" id="PTHR10492">
    <property type="match status" value="1"/>
</dbReference>
<evidence type="ECO:0000313" key="2">
    <source>
        <dbReference type="Proteomes" id="UP000299102"/>
    </source>
</evidence>
<sequence>MAAKSVQAAASSATELTCTCCSRRDRYFCRTRLLCSQSSILKAGCSSFCRFSVAHLKEKIIVVTNAIYWKRLLKKLSTCDLRYVGCVKEPCWHQNDTVEKINKKILDEVTSETSVYNTIDKVISSNNTTSYPVEFLNSLELSGVPSYKLELKGVSSIRIIAGPFVRPAGRRARVGMPGECVGRDTDISNLIQRFARLRHSNVASHIATRHASRVAVRAGLCRPGRSADSGLRRLFNECPPS</sequence>
<reference evidence="1 2" key="1">
    <citation type="journal article" date="2019" name="Commun. Biol.">
        <title>The bagworm genome reveals a unique fibroin gene that provides high tensile strength.</title>
        <authorList>
            <person name="Kono N."/>
            <person name="Nakamura H."/>
            <person name="Ohtoshi R."/>
            <person name="Tomita M."/>
            <person name="Numata K."/>
            <person name="Arakawa K."/>
        </authorList>
    </citation>
    <scope>NUCLEOTIDE SEQUENCE [LARGE SCALE GENOMIC DNA]</scope>
</reference>
<dbReference type="Proteomes" id="UP000299102">
    <property type="component" value="Unassembled WGS sequence"/>
</dbReference>
<dbReference type="EMBL" id="BGZK01000683">
    <property type="protein sequence ID" value="GBP56028.1"/>
    <property type="molecule type" value="Genomic_DNA"/>
</dbReference>
<dbReference type="AlphaFoldDB" id="A0A4C1WX47"/>
<keyword evidence="2" id="KW-1185">Reference proteome</keyword>
<name>A0A4C1WX47_EUMVA</name>
<protein>
    <submittedName>
        <fullName evidence="1">Uncharacterized protein</fullName>
    </submittedName>
</protein>
<proteinExistence type="predicted"/>
<gene>
    <name evidence="1" type="ORF">EVAR_97449_1</name>
</gene>
<evidence type="ECO:0000313" key="1">
    <source>
        <dbReference type="EMBL" id="GBP56028.1"/>
    </source>
</evidence>
<accession>A0A4C1WX47</accession>
<comment type="caution">
    <text evidence="1">The sequence shown here is derived from an EMBL/GenBank/DDBJ whole genome shotgun (WGS) entry which is preliminary data.</text>
</comment>